<dbReference type="GO" id="GO:0004364">
    <property type="term" value="F:glutathione transferase activity"/>
    <property type="evidence" value="ECO:0007669"/>
    <property type="project" value="InterPro"/>
</dbReference>
<evidence type="ECO:0000313" key="6">
    <source>
        <dbReference type="EMBL" id="CAJ2511348.1"/>
    </source>
</evidence>
<reference evidence="6" key="1">
    <citation type="submission" date="2023-10" db="EMBL/GenBank/DDBJ databases">
        <authorList>
            <person name="Hackl T."/>
        </authorList>
    </citation>
    <scope>NUCLEOTIDE SEQUENCE</scope>
</reference>
<evidence type="ECO:0000313" key="7">
    <source>
        <dbReference type="Proteomes" id="UP001295740"/>
    </source>
</evidence>
<dbReference type="InterPro" id="IPR047047">
    <property type="entry name" value="GST_Omega-like_C"/>
</dbReference>
<dbReference type="InterPro" id="IPR036249">
    <property type="entry name" value="Thioredoxin-like_sf"/>
</dbReference>
<dbReference type="GO" id="GO:0005737">
    <property type="term" value="C:cytoplasm"/>
    <property type="evidence" value="ECO:0007669"/>
    <property type="project" value="TreeGrafter"/>
</dbReference>
<dbReference type="Proteomes" id="UP001295740">
    <property type="component" value="Unassembled WGS sequence"/>
</dbReference>
<dbReference type="InterPro" id="IPR016639">
    <property type="entry name" value="GST_Omega/GSH"/>
</dbReference>
<dbReference type="Pfam" id="PF13409">
    <property type="entry name" value="GST_N_2"/>
    <property type="match status" value="1"/>
</dbReference>
<feature type="active site" description="Nucleophile" evidence="2">
    <location>
        <position position="49"/>
    </location>
</feature>
<comment type="similarity">
    <text evidence="1">Belongs to the GST superfamily.</text>
</comment>
<dbReference type="InterPro" id="IPR004045">
    <property type="entry name" value="Glutathione_S-Trfase_N"/>
</dbReference>
<feature type="domain" description="GST N-terminal" evidence="5">
    <location>
        <begin position="48"/>
        <end position="154"/>
    </location>
</feature>
<dbReference type="CDD" id="cd03190">
    <property type="entry name" value="GST_C_Omega_like"/>
    <property type="match status" value="1"/>
</dbReference>
<sequence>MAYANQPNTAYANQPVHAGPDDSWHGFVAPGTRFAPEVGRYHLYIGLFCPFAHRVNLVRVLNGLESALPLSIVKAYPKGDEKGWPGWQFPGANGPDDTYEGSTPDNLFLSKYLHEVYFRADKDYKGRYSVPVLWDATEQTIVNNESLEMMRWMQTGFNEVLPQGSAERNLTLYPEHLRAKIDEVSEWMMRDLNTGVYKTGFAQDQASYEKNVIPVFAALNQLEKLIHFYGGPYILGKEMTELDILAYVTIVRFDVVYVQHFKCNLGTVRGSYPVIHEWLKNLHWNVKGFRETTNFKHIKENYTKSHQKINPLAITPLGPFPDIESSVNLDFRGIDPGAVTHPDVLERQQIFPKVWAELVGEE</sequence>
<dbReference type="SFLD" id="SFLDS00019">
    <property type="entry name" value="Glutathione_Transferase_(cytos"/>
    <property type="match status" value="1"/>
</dbReference>
<keyword evidence="7" id="KW-1185">Reference proteome</keyword>
<dbReference type="PANTHER" id="PTHR32419">
    <property type="entry name" value="GLUTATHIONYL-HYDROQUINONE REDUCTASE"/>
    <property type="match status" value="1"/>
</dbReference>
<feature type="site" description="Lowers pKa of active site Cys" evidence="4">
    <location>
        <position position="257"/>
    </location>
</feature>
<name>A0AAI8VUK3_9PEZI</name>
<feature type="binding site" evidence="3">
    <location>
        <begin position="127"/>
        <end position="130"/>
    </location>
    <ligand>
        <name>glutathione</name>
        <dbReference type="ChEBI" id="CHEBI:57925"/>
    </ligand>
</feature>
<feature type="binding site" evidence="3">
    <location>
        <position position="87"/>
    </location>
    <ligand>
        <name>glutathione</name>
        <dbReference type="ChEBI" id="CHEBI:57925"/>
    </ligand>
</feature>
<dbReference type="SFLD" id="SFLDG01148">
    <property type="entry name" value="Xi_(cytGST)"/>
    <property type="match status" value="1"/>
</dbReference>
<dbReference type="SUPFAM" id="SSF47616">
    <property type="entry name" value="GST C-terminal domain-like"/>
    <property type="match status" value="1"/>
</dbReference>
<gene>
    <name evidence="6" type="ORF">KHLLAP_LOCUS11816</name>
</gene>
<proteinExistence type="inferred from homology"/>
<evidence type="ECO:0000259" key="5">
    <source>
        <dbReference type="Pfam" id="PF13409"/>
    </source>
</evidence>
<dbReference type="PANTHER" id="PTHR32419:SF23">
    <property type="entry name" value="GLUTATHIONE S-TRANSFERASE (EUROFUNG)"/>
    <property type="match status" value="1"/>
</dbReference>
<feature type="binding site" evidence="3">
    <location>
        <begin position="145"/>
        <end position="146"/>
    </location>
    <ligand>
        <name>glutathione</name>
        <dbReference type="ChEBI" id="CHEBI:57925"/>
    </ligand>
</feature>
<protein>
    <submittedName>
        <fullName evidence="6">Uu.00g069730.m01.CDS01</fullName>
    </submittedName>
</protein>
<dbReference type="InterPro" id="IPR040079">
    <property type="entry name" value="Glutathione_S-Trfase"/>
</dbReference>
<evidence type="ECO:0000256" key="1">
    <source>
        <dbReference type="ARBA" id="ARBA00007409"/>
    </source>
</evidence>
<dbReference type="SUPFAM" id="SSF52833">
    <property type="entry name" value="Thioredoxin-like"/>
    <property type="match status" value="1"/>
</dbReference>
<dbReference type="Pfam" id="PF13410">
    <property type="entry name" value="GST_C_2"/>
    <property type="match status" value="1"/>
</dbReference>
<dbReference type="Gene3D" id="1.20.1050.10">
    <property type="match status" value="1"/>
</dbReference>
<dbReference type="EMBL" id="CAUWAG010000018">
    <property type="protein sequence ID" value="CAJ2511348.1"/>
    <property type="molecule type" value="Genomic_DNA"/>
</dbReference>
<comment type="caution">
    <text evidence="6">The sequence shown here is derived from an EMBL/GenBank/DDBJ whole genome shotgun (WGS) entry which is preliminary data.</text>
</comment>
<dbReference type="PIRSF" id="PIRSF015753">
    <property type="entry name" value="GST"/>
    <property type="match status" value="1"/>
</dbReference>
<dbReference type="AlphaFoldDB" id="A0AAI8VUK3"/>
<accession>A0AAI8VUK3</accession>
<feature type="active site" description="Proton donor/acceptor" evidence="2">
    <location>
        <position position="197"/>
    </location>
</feature>
<evidence type="ECO:0000256" key="3">
    <source>
        <dbReference type="PIRSR" id="PIRSR015753-2"/>
    </source>
</evidence>
<evidence type="ECO:0000256" key="2">
    <source>
        <dbReference type="PIRSR" id="PIRSR015753-1"/>
    </source>
</evidence>
<dbReference type="Gene3D" id="3.40.30.10">
    <property type="entry name" value="Glutaredoxin"/>
    <property type="match status" value="1"/>
</dbReference>
<feature type="site" description="Lowers pKa of active site Cys" evidence="4">
    <location>
        <position position="302"/>
    </location>
</feature>
<dbReference type="InterPro" id="IPR036282">
    <property type="entry name" value="Glutathione-S-Trfase_C_sf"/>
</dbReference>
<dbReference type="SFLD" id="SFLDG01206">
    <property type="entry name" value="Xi.1"/>
    <property type="match status" value="1"/>
</dbReference>
<organism evidence="6 7">
    <name type="scientific">Anthostomella pinea</name>
    <dbReference type="NCBI Taxonomy" id="933095"/>
    <lineage>
        <taxon>Eukaryota</taxon>
        <taxon>Fungi</taxon>
        <taxon>Dikarya</taxon>
        <taxon>Ascomycota</taxon>
        <taxon>Pezizomycotina</taxon>
        <taxon>Sordariomycetes</taxon>
        <taxon>Xylariomycetidae</taxon>
        <taxon>Xylariales</taxon>
        <taxon>Xylariaceae</taxon>
        <taxon>Anthostomella</taxon>
    </lineage>
</organism>
<evidence type="ECO:0000256" key="4">
    <source>
        <dbReference type="PIRSR" id="PIRSR015753-3"/>
    </source>
</evidence>